<feature type="transmembrane region" description="Helical" evidence="6">
    <location>
        <begin position="506"/>
        <end position="527"/>
    </location>
</feature>
<evidence type="ECO:0000256" key="5">
    <source>
        <dbReference type="SAM" id="MobiDB-lite"/>
    </source>
</evidence>
<feature type="transmembrane region" description="Helical" evidence="6">
    <location>
        <begin position="148"/>
        <end position="165"/>
    </location>
</feature>
<feature type="region of interest" description="Disordered" evidence="5">
    <location>
        <begin position="1"/>
        <end position="36"/>
    </location>
</feature>
<dbReference type="EMBL" id="AEIJ01000555">
    <property type="status" value="NOT_ANNOTATED_CDS"/>
    <property type="molecule type" value="Genomic_DNA"/>
</dbReference>
<dbReference type="OMA" id="QRWHIYL"/>
<accession>U5HDY9</accession>
<feature type="transmembrane region" description="Helical" evidence="6">
    <location>
        <begin position="474"/>
        <end position="500"/>
    </location>
</feature>
<evidence type="ECO:0000256" key="3">
    <source>
        <dbReference type="ARBA" id="ARBA00022989"/>
    </source>
</evidence>
<reference evidence="7 9" key="3">
    <citation type="journal article" date="2015" name="BMC Genomics">
        <title>Sex and parasites: genomic and transcriptomic analysis of Microbotryum lychnidis-dioicae, the biotrophic and plant-castrating anther smut fungus.</title>
        <authorList>
            <person name="Perlin M.H."/>
            <person name="Amselem J."/>
            <person name="Fontanillas E."/>
            <person name="Toh S.S."/>
            <person name="Chen Z."/>
            <person name="Goldberg J."/>
            <person name="Duplessis S."/>
            <person name="Henrissat B."/>
            <person name="Young S."/>
            <person name="Zeng Q."/>
            <person name="Aguileta G."/>
            <person name="Petit E."/>
            <person name="Badouin H."/>
            <person name="Andrews J."/>
            <person name="Razeeq D."/>
            <person name="Gabaldon T."/>
            <person name="Quesneville H."/>
            <person name="Giraud T."/>
            <person name="Hood M.E."/>
            <person name="Schultz D.J."/>
            <person name="Cuomo C.A."/>
        </authorList>
    </citation>
    <scope>NUCLEOTIDE SEQUENCE [LARGE SCALE GENOMIC DNA]</scope>
    <source>
        <strain evidence="7">P1A1 Lamole</strain>
        <strain evidence="9">p1A1 Lamole</strain>
    </source>
</reference>
<sequence length="543" mass="58046">MSTPYATERTPLLSNPQHGESNPSASPTSATPPNPIASSSLLPPFRRLLLAALLQALSFVATATPIIFAFRTMSCEIYYERNPPYQGNDDRCARKEIDSTTASAISLMVTLTTFSGLLNLFTTGWIIRRRGVKLAMTLQTLVPCVRNVCQIYGIFHGGLLGIRLIQWTQLLTIFGGGGGYMLTANSYAAALVTPEERTASFGILQGFLMLGTALGYTLGGFVDDMFGAPAPFEMTFGLLILSTLLSVFFLPYIPPDAQSPKVNGEGVLAPLKIFWPRHVQVEGTSRSVRYWGMTWLAIGSFLGVFATAFVPLALQLTATNMFGFGPKKNGYLLSLTAVSRAAFLTFAFPRAIARGRIWLSGPKVEPTSPSAPTRPPQAPTQAKDLEPLSLNPDELTESAPVPEPTDQVHGSRFDLFFLRMSMLVDACLTACVTFTTLGWHVYLAALILPLASGTAPAAKGVIMELVEPSQQSLALQAIALVESLAMVSTVSVLGIAFAMLSEVGKGPWIFVVNGSIALVAAGTLMLVRFPPRGVVGTAVGGGD</sequence>
<dbReference type="OrthoDB" id="5204190at2759"/>
<dbReference type="EnsemblFungi" id="MVLG_05343T0">
    <property type="protein sequence ID" value="MVLG_05343T0"/>
    <property type="gene ID" value="MVLG_05343"/>
</dbReference>
<evidence type="ECO:0008006" key="10">
    <source>
        <dbReference type="Google" id="ProtNLM"/>
    </source>
</evidence>
<dbReference type="GO" id="GO:0022857">
    <property type="term" value="F:transmembrane transporter activity"/>
    <property type="evidence" value="ECO:0007669"/>
    <property type="project" value="InterPro"/>
</dbReference>
<feature type="transmembrane region" description="Helical" evidence="6">
    <location>
        <begin position="48"/>
        <end position="70"/>
    </location>
</feature>
<name>U5HDY9_USTV1</name>
<dbReference type="PANTHER" id="PTHR23507">
    <property type="entry name" value="ZGC:174356"/>
    <property type="match status" value="1"/>
</dbReference>
<keyword evidence="2 6" id="KW-0812">Transmembrane</keyword>
<dbReference type="SUPFAM" id="SSF103473">
    <property type="entry name" value="MFS general substrate transporter"/>
    <property type="match status" value="1"/>
</dbReference>
<proteinExistence type="predicted"/>
<dbReference type="Gene3D" id="1.20.1250.20">
    <property type="entry name" value="MFS general substrate transporter like domains"/>
    <property type="match status" value="1"/>
</dbReference>
<evidence type="ECO:0000313" key="7">
    <source>
        <dbReference type="EMBL" id="KDE04180.1"/>
    </source>
</evidence>
<dbReference type="Pfam" id="PF07690">
    <property type="entry name" value="MFS_1"/>
    <property type="match status" value="1"/>
</dbReference>
<dbReference type="GO" id="GO:0016020">
    <property type="term" value="C:membrane"/>
    <property type="evidence" value="ECO:0007669"/>
    <property type="project" value="UniProtKB-SubCell"/>
</dbReference>
<comment type="subcellular location">
    <subcellularLocation>
        <location evidence="1">Membrane</location>
        <topology evidence="1">Multi-pass membrane protein</topology>
    </subcellularLocation>
</comment>
<dbReference type="InterPro" id="IPR011701">
    <property type="entry name" value="MFS"/>
</dbReference>
<keyword evidence="9" id="KW-1185">Reference proteome</keyword>
<reference evidence="9" key="1">
    <citation type="submission" date="2010-11" db="EMBL/GenBank/DDBJ databases">
        <title>The genome sequence of Microbotryum violaceum strain p1A1 Lamole.</title>
        <authorList>
            <person name="Cuomo C."/>
            <person name="Perlin M."/>
            <person name="Young S.K."/>
            <person name="Zeng Q."/>
            <person name="Gargeya S."/>
            <person name="Alvarado L."/>
            <person name="Berlin A."/>
            <person name="Chapman S.B."/>
            <person name="Chen Z."/>
            <person name="Freedman E."/>
            <person name="Gellesch M."/>
            <person name="Goldberg J."/>
            <person name="Griggs A."/>
            <person name="Gujja S."/>
            <person name="Heilman E."/>
            <person name="Heiman D."/>
            <person name="Howarth C."/>
            <person name="Mehta T."/>
            <person name="Neiman D."/>
            <person name="Pearson M."/>
            <person name="Roberts A."/>
            <person name="Saif S."/>
            <person name="Shea T."/>
            <person name="Shenoy N."/>
            <person name="Sisk P."/>
            <person name="Stolte C."/>
            <person name="Sykes S."/>
            <person name="White J."/>
            <person name="Yandava C."/>
            <person name="Haas B."/>
            <person name="Nusbaum C."/>
            <person name="Birren B."/>
        </authorList>
    </citation>
    <scope>NUCLEOTIDE SEQUENCE [LARGE SCALE GENOMIC DNA]</scope>
    <source>
        <strain evidence="9">p1A1 Lamole</strain>
    </source>
</reference>
<dbReference type="EMBL" id="GL541713">
    <property type="protein sequence ID" value="KDE04180.1"/>
    <property type="molecule type" value="Genomic_DNA"/>
</dbReference>
<evidence type="ECO:0000256" key="1">
    <source>
        <dbReference type="ARBA" id="ARBA00004141"/>
    </source>
</evidence>
<dbReference type="AlphaFoldDB" id="U5HDY9"/>
<dbReference type="InterPro" id="IPR036259">
    <property type="entry name" value="MFS_trans_sf"/>
</dbReference>
<reference evidence="8" key="4">
    <citation type="submission" date="2015-06" db="UniProtKB">
        <authorList>
            <consortium name="EnsemblFungi"/>
        </authorList>
    </citation>
    <scope>IDENTIFICATION</scope>
</reference>
<feature type="transmembrane region" description="Helical" evidence="6">
    <location>
        <begin position="234"/>
        <end position="253"/>
    </location>
</feature>
<feature type="transmembrane region" description="Helical" evidence="6">
    <location>
        <begin position="171"/>
        <end position="192"/>
    </location>
</feature>
<keyword evidence="3 6" id="KW-1133">Transmembrane helix</keyword>
<evidence type="ECO:0000256" key="4">
    <source>
        <dbReference type="ARBA" id="ARBA00023136"/>
    </source>
</evidence>
<dbReference type="InParanoid" id="U5HDY9"/>
<organism evidence="7">
    <name type="scientific">Microbotryum lychnidis-dioicae (strain p1A1 Lamole / MvSl-1064)</name>
    <name type="common">Anther smut fungus</name>
    <dbReference type="NCBI Taxonomy" id="683840"/>
    <lineage>
        <taxon>Eukaryota</taxon>
        <taxon>Fungi</taxon>
        <taxon>Dikarya</taxon>
        <taxon>Basidiomycota</taxon>
        <taxon>Pucciniomycotina</taxon>
        <taxon>Microbotryomycetes</taxon>
        <taxon>Microbotryales</taxon>
        <taxon>Microbotryaceae</taxon>
        <taxon>Microbotryum</taxon>
    </lineage>
</organism>
<feature type="transmembrane region" description="Helical" evidence="6">
    <location>
        <begin position="295"/>
        <end position="318"/>
    </location>
</feature>
<feature type="region of interest" description="Disordered" evidence="5">
    <location>
        <begin position="363"/>
        <end position="385"/>
    </location>
</feature>
<keyword evidence="4 6" id="KW-0472">Membrane</keyword>
<protein>
    <recommendedName>
        <fullName evidence="10">Major facilitator superfamily (MFS) profile domain-containing protein</fullName>
    </recommendedName>
</protein>
<gene>
    <name evidence="7" type="ORF">MVLG_05343</name>
</gene>
<feature type="transmembrane region" description="Helical" evidence="6">
    <location>
        <begin position="104"/>
        <end position="127"/>
    </location>
</feature>
<reference evidence="7" key="2">
    <citation type="submission" date="2010-11" db="EMBL/GenBank/DDBJ databases">
        <authorList>
            <consortium name="The Broad Institute Genome Sequencing Platform"/>
            <person name="Earl A."/>
            <person name="Ward D."/>
            <person name="Feldgarden M."/>
            <person name="Gevers D."/>
            <person name="Butler R."/>
            <person name="Young S.K."/>
            <person name="Zeng Q."/>
            <person name="Gargeya S."/>
            <person name="Fitzgerald M."/>
            <person name="Haas B."/>
            <person name="Abouelleil A."/>
            <person name="Alvarado L."/>
            <person name="Arachchi H.M."/>
            <person name="Berlin A."/>
            <person name="Brown A."/>
            <person name="Chapman S.B."/>
            <person name="Chen Z."/>
            <person name="Dunbar C."/>
            <person name="Freedman E."/>
            <person name="Gearin G."/>
            <person name="Gellesch M."/>
            <person name="Goldberg J."/>
            <person name="Griggs A."/>
            <person name="Gujja S."/>
            <person name="Heilman E."/>
            <person name="Heiman D."/>
            <person name="Howarth C."/>
            <person name="Larson L."/>
            <person name="Lui A."/>
            <person name="MacDonald P.J.P."/>
            <person name="Mehta T."/>
            <person name="Montmayeur A."/>
            <person name="Murphy C."/>
            <person name="Neiman D."/>
            <person name="Pearson M."/>
            <person name="Priest M."/>
            <person name="Roberts A."/>
            <person name="Saif S."/>
            <person name="Shea T."/>
            <person name="Shenoy N."/>
            <person name="Sisk P."/>
            <person name="Stolte C."/>
            <person name="Sykes S."/>
            <person name="White J."/>
            <person name="Yandava C."/>
            <person name="Wortman J."/>
            <person name="Nusbaum C."/>
            <person name="Birren B."/>
        </authorList>
    </citation>
    <scope>NUCLEOTIDE SEQUENCE</scope>
    <source>
        <strain evidence="7">P1A1 Lamole</strain>
    </source>
</reference>
<evidence type="ECO:0000256" key="2">
    <source>
        <dbReference type="ARBA" id="ARBA00022692"/>
    </source>
</evidence>
<evidence type="ECO:0000313" key="8">
    <source>
        <dbReference type="EnsemblFungi" id="MVLG_05343T0"/>
    </source>
</evidence>
<evidence type="ECO:0000256" key="6">
    <source>
        <dbReference type="SAM" id="Phobius"/>
    </source>
</evidence>
<feature type="transmembrane region" description="Helical" evidence="6">
    <location>
        <begin position="199"/>
        <end position="222"/>
    </location>
</feature>
<feature type="transmembrane region" description="Helical" evidence="6">
    <location>
        <begin position="330"/>
        <end position="348"/>
    </location>
</feature>
<dbReference type="HOGENOM" id="CLU_025399_0_0_1"/>
<dbReference type="Proteomes" id="UP000017200">
    <property type="component" value="Unassembled WGS sequence"/>
</dbReference>
<evidence type="ECO:0000313" key="9">
    <source>
        <dbReference type="Proteomes" id="UP000017200"/>
    </source>
</evidence>
<dbReference type="PANTHER" id="PTHR23507:SF13">
    <property type="entry name" value="MFS GENERAL SUBSTRATE TRANSPORTER"/>
    <property type="match status" value="1"/>
</dbReference>